<evidence type="ECO:0000313" key="1">
    <source>
        <dbReference type="EMBL" id="NQE34421.1"/>
    </source>
</evidence>
<evidence type="ECO:0000313" key="2">
    <source>
        <dbReference type="Proteomes" id="UP000702425"/>
    </source>
</evidence>
<comment type="caution">
    <text evidence="1">The sequence shown here is derived from an EMBL/GenBank/DDBJ whole genome shotgun (WGS) entry which is preliminary data.</text>
</comment>
<sequence length="60" mass="6628">MEADVFFPNLGTHKLGGKLEGFQSCSCGCNCRIVFSIEEDTETNCEVIVLLDIGTHDEVY</sequence>
<dbReference type="Gene3D" id="3.30.2310.20">
    <property type="entry name" value="RelE-like"/>
    <property type="match status" value="1"/>
</dbReference>
<proteinExistence type="predicted"/>
<protein>
    <recommendedName>
        <fullName evidence="3">Plasmid stabilization protein</fullName>
    </recommendedName>
</protein>
<name>A0ABX2CVI3_9CYAN</name>
<organism evidence="1 2">
    <name type="scientific">Microcoleus asticus IPMA8</name>
    <dbReference type="NCBI Taxonomy" id="2563858"/>
    <lineage>
        <taxon>Bacteria</taxon>
        <taxon>Bacillati</taxon>
        <taxon>Cyanobacteriota</taxon>
        <taxon>Cyanophyceae</taxon>
        <taxon>Oscillatoriophycideae</taxon>
        <taxon>Oscillatoriales</taxon>
        <taxon>Microcoleaceae</taxon>
        <taxon>Microcoleus</taxon>
        <taxon>Microcoleus asticus</taxon>
    </lineage>
</organism>
<accession>A0ABX2CVI3</accession>
<dbReference type="EMBL" id="SRRZ01000031">
    <property type="protein sequence ID" value="NQE34421.1"/>
    <property type="molecule type" value="Genomic_DNA"/>
</dbReference>
<dbReference type="Proteomes" id="UP000702425">
    <property type="component" value="Unassembled WGS sequence"/>
</dbReference>
<dbReference type="SUPFAM" id="SSF143011">
    <property type="entry name" value="RelE-like"/>
    <property type="match status" value="1"/>
</dbReference>
<keyword evidence="2" id="KW-1185">Reference proteome</keyword>
<evidence type="ECO:0008006" key="3">
    <source>
        <dbReference type="Google" id="ProtNLM"/>
    </source>
</evidence>
<reference evidence="1 2" key="1">
    <citation type="journal article" date="2020" name="Sci. Rep.">
        <title>A novel cyanobacterial geosmin producer, revising GeoA distribution and dispersion patterns in Bacteria.</title>
        <authorList>
            <person name="Churro C."/>
            <person name="Semedo-Aguiar A.P."/>
            <person name="Silva A.D."/>
            <person name="Pereira-Leal J.B."/>
            <person name="Leite R.B."/>
        </authorList>
    </citation>
    <scope>NUCLEOTIDE SEQUENCE [LARGE SCALE GENOMIC DNA]</scope>
    <source>
        <strain evidence="1 2">IPMA8</strain>
    </source>
</reference>
<gene>
    <name evidence="1" type="ORF">E5S67_02147</name>
</gene>
<dbReference type="InterPro" id="IPR035093">
    <property type="entry name" value="RelE/ParE_toxin_dom_sf"/>
</dbReference>